<dbReference type="EMBL" id="RHIB01000006">
    <property type="protein sequence ID" value="RNA65954.1"/>
    <property type="molecule type" value="Genomic_DNA"/>
</dbReference>
<organism evidence="1 2">
    <name type="scientific">Alteribacter keqinensis</name>
    <dbReference type="NCBI Taxonomy" id="2483800"/>
    <lineage>
        <taxon>Bacteria</taxon>
        <taxon>Bacillati</taxon>
        <taxon>Bacillota</taxon>
        <taxon>Bacilli</taxon>
        <taxon>Bacillales</taxon>
        <taxon>Bacillaceae</taxon>
        <taxon>Alteribacter</taxon>
    </lineage>
</organism>
<gene>
    <name evidence="1" type="ORF">EBO34_20305</name>
</gene>
<evidence type="ECO:0000313" key="2">
    <source>
        <dbReference type="Proteomes" id="UP000278746"/>
    </source>
</evidence>
<reference evidence="1 2" key="1">
    <citation type="submission" date="2018-10" db="EMBL/GenBank/DDBJ databases">
        <title>Bacillus Keqinensis sp. nov., a moderately halophilic bacterium isolated from a saline-alkaline lake.</title>
        <authorList>
            <person name="Wang H."/>
        </authorList>
    </citation>
    <scope>NUCLEOTIDE SEQUENCE [LARGE SCALE GENOMIC DNA]</scope>
    <source>
        <strain evidence="1 2">KQ-3</strain>
    </source>
</reference>
<comment type="caution">
    <text evidence="1">The sequence shown here is derived from an EMBL/GenBank/DDBJ whole genome shotgun (WGS) entry which is preliminary data.</text>
</comment>
<dbReference type="Proteomes" id="UP000278746">
    <property type="component" value="Unassembled WGS sequence"/>
</dbReference>
<dbReference type="AlphaFoldDB" id="A0A3M7TP34"/>
<evidence type="ECO:0000313" key="1">
    <source>
        <dbReference type="EMBL" id="RNA65954.1"/>
    </source>
</evidence>
<keyword evidence="2" id="KW-1185">Reference proteome</keyword>
<proteinExistence type="predicted"/>
<name>A0A3M7TP34_9BACI</name>
<sequence>MKGKSNEDSFVQRVGGAENRSKLFMNPSRSQAAEDEYAASVSSAVTSDEWKKRIVPFFQQGWQRGLTLVPIWGREFFVFSIPSLLKKEEGKQC</sequence>
<accession>A0A3M7TP34</accession>
<protein>
    <submittedName>
        <fullName evidence="1">Uncharacterized protein</fullName>
    </submittedName>
</protein>